<name>A0A0D9XPA7_9ORYZ</name>
<keyword evidence="3" id="KW-1185">Reference proteome</keyword>
<reference evidence="2" key="3">
    <citation type="submission" date="2015-04" db="UniProtKB">
        <authorList>
            <consortium name="EnsemblPlants"/>
        </authorList>
    </citation>
    <scope>IDENTIFICATION</scope>
</reference>
<feature type="coiled-coil region" evidence="1">
    <location>
        <begin position="434"/>
        <end position="468"/>
    </location>
</feature>
<dbReference type="PANTHER" id="PTHR33070">
    <property type="entry name" value="OS06G0725500 PROTEIN"/>
    <property type="match status" value="1"/>
</dbReference>
<evidence type="ECO:0000256" key="1">
    <source>
        <dbReference type="SAM" id="Coils"/>
    </source>
</evidence>
<accession>A0A0D9XPA7</accession>
<dbReference type="HOGENOM" id="CLU_021014_0_0_1"/>
<dbReference type="GO" id="GO:0048367">
    <property type="term" value="P:shoot system development"/>
    <property type="evidence" value="ECO:0007669"/>
    <property type="project" value="InterPro"/>
</dbReference>
<keyword evidence="1" id="KW-0175">Coiled coil</keyword>
<organism evidence="2 3">
    <name type="scientific">Leersia perrieri</name>
    <dbReference type="NCBI Taxonomy" id="77586"/>
    <lineage>
        <taxon>Eukaryota</taxon>
        <taxon>Viridiplantae</taxon>
        <taxon>Streptophyta</taxon>
        <taxon>Embryophyta</taxon>
        <taxon>Tracheophyta</taxon>
        <taxon>Spermatophyta</taxon>
        <taxon>Magnoliopsida</taxon>
        <taxon>Liliopsida</taxon>
        <taxon>Poales</taxon>
        <taxon>Poaceae</taxon>
        <taxon>BOP clade</taxon>
        <taxon>Oryzoideae</taxon>
        <taxon>Oryzeae</taxon>
        <taxon>Oryzinae</taxon>
        <taxon>Leersia</taxon>
    </lineage>
</organism>
<reference evidence="3" key="2">
    <citation type="submission" date="2013-12" db="EMBL/GenBank/DDBJ databases">
        <authorList>
            <person name="Yu Y."/>
            <person name="Lee S."/>
            <person name="de Baynast K."/>
            <person name="Wissotski M."/>
            <person name="Liu L."/>
            <person name="Talag J."/>
            <person name="Goicoechea J."/>
            <person name="Angelova A."/>
            <person name="Jetty R."/>
            <person name="Kudrna D."/>
            <person name="Golser W."/>
            <person name="Rivera L."/>
            <person name="Zhang J."/>
            <person name="Wing R."/>
        </authorList>
    </citation>
    <scope>NUCLEOTIDE SEQUENCE</scope>
</reference>
<dbReference type="Pfam" id="PF03087">
    <property type="entry name" value="BPS1"/>
    <property type="match status" value="2"/>
</dbReference>
<reference evidence="2 3" key="1">
    <citation type="submission" date="2012-08" db="EMBL/GenBank/DDBJ databases">
        <title>Oryza genome evolution.</title>
        <authorList>
            <person name="Wing R.A."/>
        </authorList>
    </citation>
    <scope>NUCLEOTIDE SEQUENCE</scope>
</reference>
<dbReference type="EnsemblPlants" id="LPERR11G03300.2">
    <property type="protein sequence ID" value="LPERR11G03300.2"/>
    <property type="gene ID" value="LPERR11G03300"/>
</dbReference>
<sequence>MLVILRDITFPESAPQWFSSSRVFSSFSFPQFHTELIVQTSTTNMSYHQRSASLPSKPHPTEAQVEEDLQGLKACISSSSFTITTMCDGLRRLGDIYNCIEEIMCLPSNQIGLSLPQQKKMVEEELDRSLVLIDLCNAMQESFAEMKMSIQELHLVLKRGDDAAVQLKIDFFLRLAKKAQKPFKKTSSKSTSEGCRLVRLLAEAREIAVSLFESISCLLTQQIPSAKTSKWSLVSKKFQKTKVVCEERQLQVVECSMGDLENIDEELRGLRACISSPSMTIDTMCDGLMRLGCVYNRIEEIVCLPSKQVGLSLPQQRKMVEEELDRSLVLIDLCNAMQENLAELKISILELQLALRRGDDATAQLKFESFVRMARKAQRPFKKISSKAVSEYCNLVRLMTEAREMSVSLLESTSSLLLRNIGTPSSSKWSLVSKRFQKRKVVCEEEQLQALERNIGDLENGAEFLFRRLIQTREDETCQQCSNMPRGVKIILYLMMA</sequence>
<evidence type="ECO:0000313" key="3">
    <source>
        <dbReference type="Proteomes" id="UP000032180"/>
    </source>
</evidence>
<protein>
    <submittedName>
        <fullName evidence="2">Uncharacterized protein</fullName>
    </submittedName>
</protein>
<dbReference type="AlphaFoldDB" id="A0A0D9XPA7"/>
<dbReference type="PANTHER" id="PTHR33070:SF120">
    <property type="entry name" value="EXPRESSED PROTEIN"/>
    <property type="match status" value="1"/>
</dbReference>
<dbReference type="eggNOG" id="ENOG502QUY1">
    <property type="taxonomic scope" value="Eukaryota"/>
</dbReference>
<dbReference type="STRING" id="77586.A0A0D9XPA7"/>
<proteinExistence type="predicted"/>
<dbReference type="Proteomes" id="UP000032180">
    <property type="component" value="Chromosome 11"/>
</dbReference>
<dbReference type="Gramene" id="LPERR11G03300.2">
    <property type="protein sequence ID" value="LPERR11G03300.2"/>
    <property type="gene ID" value="LPERR11G03300"/>
</dbReference>
<dbReference type="GO" id="GO:0048364">
    <property type="term" value="P:root development"/>
    <property type="evidence" value="ECO:0007669"/>
    <property type="project" value="InterPro"/>
</dbReference>
<evidence type="ECO:0000313" key="2">
    <source>
        <dbReference type="EnsemblPlants" id="LPERR11G03300.2"/>
    </source>
</evidence>
<dbReference type="InterPro" id="IPR004320">
    <property type="entry name" value="BPS1_pln"/>
</dbReference>